<dbReference type="PANTHER" id="PTHR16059">
    <property type="entry name" value="ANTHRAX TOXIN RECEPTOR"/>
    <property type="match status" value="1"/>
</dbReference>
<dbReference type="PhylomeDB" id="A7S0I9"/>
<proteinExistence type="predicted"/>
<reference evidence="7 8" key="1">
    <citation type="journal article" date="2007" name="Science">
        <title>Sea anemone genome reveals ancestral eumetazoan gene repertoire and genomic organization.</title>
        <authorList>
            <person name="Putnam N.H."/>
            <person name="Srivastava M."/>
            <person name="Hellsten U."/>
            <person name="Dirks B."/>
            <person name="Chapman J."/>
            <person name="Salamov A."/>
            <person name="Terry A."/>
            <person name="Shapiro H."/>
            <person name="Lindquist E."/>
            <person name="Kapitonov V.V."/>
            <person name="Jurka J."/>
            <person name="Genikhovich G."/>
            <person name="Grigoriev I.V."/>
            <person name="Lucas S.M."/>
            <person name="Steele R.E."/>
            <person name="Finnerty J.R."/>
            <person name="Technau U."/>
            <person name="Martindale M.Q."/>
            <person name="Rokhsar D.S."/>
        </authorList>
    </citation>
    <scope>NUCLEOTIDE SEQUENCE [LARGE SCALE GENOMIC DNA]</scope>
    <source>
        <strain evidence="8">CH2 X CH6</strain>
    </source>
</reference>
<evidence type="ECO:0000313" key="7">
    <source>
        <dbReference type="EMBL" id="EDO42740.1"/>
    </source>
</evidence>
<evidence type="ECO:0000256" key="4">
    <source>
        <dbReference type="ARBA" id="ARBA00022989"/>
    </source>
</evidence>
<accession>A7S0I9</accession>
<keyword evidence="3 6" id="KW-0732">Signal</keyword>
<protein>
    <submittedName>
        <fullName evidence="7">Uncharacterized protein</fullName>
    </submittedName>
</protein>
<dbReference type="InParanoid" id="A7S0I9"/>
<keyword evidence="2" id="KW-0812">Transmembrane</keyword>
<comment type="subcellular location">
    <subcellularLocation>
        <location evidence="1">Membrane</location>
        <topology evidence="1">Single-pass membrane protein</topology>
    </subcellularLocation>
</comment>
<keyword evidence="4" id="KW-1133">Transmembrane helix</keyword>
<evidence type="ECO:0000256" key="3">
    <source>
        <dbReference type="ARBA" id="ARBA00022729"/>
    </source>
</evidence>
<dbReference type="Proteomes" id="UP000001593">
    <property type="component" value="Unassembled WGS sequence"/>
</dbReference>
<dbReference type="GO" id="GO:0016020">
    <property type="term" value="C:membrane"/>
    <property type="evidence" value="ECO:0007669"/>
    <property type="project" value="UniProtKB-SubCell"/>
</dbReference>
<evidence type="ECO:0000256" key="6">
    <source>
        <dbReference type="SAM" id="SignalP"/>
    </source>
</evidence>
<evidence type="ECO:0000256" key="1">
    <source>
        <dbReference type="ARBA" id="ARBA00004167"/>
    </source>
</evidence>
<keyword evidence="8" id="KW-1185">Reference proteome</keyword>
<evidence type="ECO:0000256" key="2">
    <source>
        <dbReference type="ARBA" id="ARBA00022692"/>
    </source>
</evidence>
<keyword evidence="5" id="KW-0472">Membrane</keyword>
<dbReference type="AlphaFoldDB" id="A7S0I9"/>
<feature type="signal peptide" evidence="6">
    <location>
        <begin position="1"/>
        <end position="31"/>
    </location>
</feature>
<evidence type="ECO:0000256" key="5">
    <source>
        <dbReference type="ARBA" id="ARBA00023136"/>
    </source>
</evidence>
<dbReference type="OMA" id="ECWAGHK"/>
<organism evidence="7 8">
    <name type="scientific">Nematostella vectensis</name>
    <name type="common">Starlet sea anemone</name>
    <dbReference type="NCBI Taxonomy" id="45351"/>
    <lineage>
        <taxon>Eukaryota</taxon>
        <taxon>Metazoa</taxon>
        <taxon>Cnidaria</taxon>
        <taxon>Anthozoa</taxon>
        <taxon>Hexacorallia</taxon>
        <taxon>Actiniaria</taxon>
        <taxon>Edwardsiidae</taxon>
        <taxon>Nematostella</taxon>
    </lineage>
</organism>
<evidence type="ECO:0000313" key="8">
    <source>
        <dbReference type="Proteomes" id="UP000001593"/>
    </source>
</evidence>
<dbReference type="EMBL" id="DS469561">
    <property type="protein sequence ID" value="EDO42740.1"/>
    <property type="molecule type" value="Genomic_DNA"/>
</dbReference>
<dbReference type="PANTHER" id="PTHR16059:SF25">
    <property type="entry name" value="LYSOZYME"/>
    <property type="match status" value="1"/>
</dbReference>
<gene>
    <name evidence="7" type="ORF">NEMVEDRAFT_v1g241995</name>
</gene>
<name>A7S0I9_NEMVE</name>
<sequence length="415" mass="46638">MLSCAFIEEIRMKLLLCLFGVALMCFDTVKGITLGVCSGGGPCETADFKAVGCFEDRFIDRALPNYIYNERDPTHPTYGNRNIEWYNWNNWLPGFACRCAAKAKELGYDVFGVQFWGECWAGHKSQHNAKRHGSSDQCYGYSYQSCAPNERFCAGRNLTNFVFEIVDLSCSVAFEKVGCFRDHHHEGARPLANYVISDRDDSVSSWSGSSIDWINWDTYMPKFACRCAEKAQELGNTFFGTQFYGECWTSRDGPNTFGRDGRGTECTNRCYEDCRFEDHCMGKQYHNYVYRLAGQCEVHITESECQVENPSNRAFYELIYSATDPLNSNFYGVLYDSSSWDTFFPTFLCRCARIAKATGHTEIGVTNYGDCYAGGSLDHGDSSNCRQGDDSTSCTSGAKKCAGKDATSVFVYTVA</sequence>
<dbReference type="HOGENOM" id="CLU_662775_0_0_1"/>
<feature type="chain" id="PRO_5002714650" evidence="6">
    <location>
        <begin position="32"/>
        <end position="415"/>
    </location>
</feature>